<dbReference type="EMBL" id="JRNE01000055">
    <property type="protein sequence ID" value="KGF16385.1"/>
    <property type="molecule type" value="Genomic_DNA"/>
</dbReference>
<dbReference type="SUPFAM" id="SSF46689">
    <property type="entry name" value="Homeodomain-like"/>
    <property type="match status" value="1"/>
</dbReference>
<gene>
    <name evidence="7" type="ORF">HMPREF1650_07845</name>
</gene>
<dbReference type="PANTHER" id="PTHR30055:SF234">
    <property type="entry name" value="HTH-TYPE TRANSCRIPTIONAL REGULATOR BETI"/>
    <property type="match status" value="1"/>
</dbReference>
<feature type="compositionally biased region" description="Basic and acidic residues" evidence="5">
    <location>
        <begin position="1"/>
        <end position="10"/>
    </location>
</feature>
<dbReference type="eggNOG" id="COG1309">
    <property type="taxonomic scope" value="Bacteria"/>
</dbReference>
<proteinExistence type="predicted"/>
<dbReference type="InterPro" id="IPR050109">
    <property type="entry name" value="HTH-type_TetR-like_transc_reg"/>
</dbReference>
<feature type="DNA-binding region" description="H-T-H motif" evidence="4">
    <location>
        <begin position="54"/>
        <end position="73"/>
    </location>
</feature>
<evidence type="ECO:0000256" key="4">
    <source>
        <dbReference type="PROSITE-ProRule" id="PRU00335"/>
    </source>
</evidence>
<dbReference type="PROSITE" id="PS50977">
    <property type="entry name" value="HTH_TETR_2"/>
    <property type="match status" value="1"/>
</dbReference>
<comment type="caution">
    <text evidence="7">The sequence shown here is derived from an EMBL/GenBank/DDBJ whole genome shotgun (WGS) entry which is preliminary data.</text>
</comment>
<evidence type="ECO:0000256" key="1">
    <source>
        <dbReference type="ARBA" id="ARBA00023015"/>
    </source>
</evidence>
<sequence>MKDESEKVDDGPVEPWREPGQPGRRRRLSASRRREDILDAAASLYSDGQSDDYTINDVAKKAGVSRATFYRLFSGLDDLRMAIIGRIAAAFQKRMFSGFGSDNQWEELVVGIREFLRICDAVRSEVIALLDGHGRGSIAEGMRDAIAAEIARRVHPVEETALGRAALRTWVAAAEYQVREWLQARATDKDAAEPVDAVAERMAALLPAVVGAFADTGEDVFLDEVIRVLEDGRQAL</sequence>
<dbReference type="AlphaFoldDB" id="A0A095Y1T3"/>
<dbReference type="Gene3D" id="1.10.357.10">
    <property type="entry name" value="Tetracycline Repressor, domain 2"/>
    <property type="match status" value="1"/>
</dbReference>
<dbReference type="InterPro" id="IPR009057">
    <property type="entry name" value="Homeodomain-like_sf"/>
</dbReference>
<dbReference type="RefSeq" id="WP_035122464.1">
    <property type="nucleotide sequence ID" value="NZ_JRNE01000055.1"/>
</dbReference>
<feature type="region of interest" description="Disordered" evidence="5">
    <location>
        <begin position="1"/>
        <end position="31"/>
    </location>
</feature>
<evidence type="ECO:0000256" key="5">
    <source>
        <dbReference type="SAM" id="MobiDB-lite"/>
    </source>
</evidence>
<keyword evidence="3" id="KW-0804">Transcription</keyword>
<organism evidence="7 8">
    <name type="scientific">Corynebacterium freneyi DNF00450</name>
    <dbReference type="NCBI Taxonomy" id="1287475"/>
    <lineage>
        <taxon>Bacteria</taxon>
        <taxon>Bacillati</taxon>
        <taxon>Actinomycetota</taxon>
        <taxon>Actinomycetes</taxon>
        <taxon>Mycobacteriales</taxon>
        <taxon>Corynebacteriaceae</taxon>
        <taxon>Corynebacterium</taxon>
    </lineage>
</organism>
<dbReference type="GO" id="GO:0000976">
    <property type="term" value="F:transcription cis-regulatory region binding"/>
    <property type="evidence" value="ECO:0007669"/>
    <property type="project" value="TreeGrafter"/>
</dbReference>
<dbReference type="InterPro" id="IPR001387">
    <property type="entry name" value="Cro/C1-type_HTH"/>
</dbReference>
<feature type="domain" description="HTH tetR-type" evidence="6">
    <location>
        <begin position="31"/>
        <end position="91"/>
    </location>
</feature>
<protein>
    <recommendedName>
        <fullName evidence="6">HTH tetR-type domain-containing protein</fullName>
    </recommendedName>
</protein>
<evidence type="ECO:0000313" key="7">
    <source>
        <dbReference type="EMBL" id="KGF16385.1"/>
    </source>
</evidence>
<evidence type="ECO:0000256" key="2">
    <source>
        <dbReference type="ARBA" id="ARBA00023125"/>
    </source>
</evidence>
<evidence type="ECO:0000259" key="6">
    <source>
        <dbReference type="PROSITE" id="PS50977"/>
    </source>
</evidence>
<dbReference type="Pfam" id="PF00440">
    <property type="entry name" value="TetR_N"/>
    <property type="match status" value="1"/>
</dbReference>
<keyword evidence="1" id="KW-0805">Transcription regulation</keyword>
<dbReference type="GO" id="GO:0003700">
    <property type="term" value="F:DNA-binding transcription factor activity"/>
    <property type="evidence" value="ECO:0007669"/>
    <property type="project" value="TreeGrafter"/>
</dbReference>
<evidence type="ECO:0000313" key="8">
    <source>
        <dbReference type="Proteomes" id="UP000029548"/>
    </source>
</evidence>
<evidence type="ECO:0000256" key="3">
    <source>
        <dbReference type="ARBA" id="ARBA00023163"/>
    </source>
</evidence>
<dbReference type="Proteomes" id="UP000029548">
    <property type="component" value="Unassembled WGS sequence"/>
</dbReference>
<dbReference type="PANTHER" id="PTHR30055">
    <property type="entry name" value="HTH-TYPE TRANSCRIPTIONAL REGULATOR RUTR"/>
    <property type="match status" value="1"/>
</dbReference>
<dbReference type="CDD" id="cd00093">
    <property type="entry name" value="HTH_XRE"/>
    <property type="match status" value="1"/>
</dbReference>
<accession>A0A095Y1T3</accession>
<reference evidence="7 8" key="1">
    <citation type="submission" date="2014-07" db="EMBL/GenBank/DDBJ databases">
        <authorList>
            <person name="McCorrison J."/>
            <person name="Sanka R."/>
            <person name="Torralba M."/>
            <person name="Gillis M."/>
            <person name="Haft D.H."/>
            <person name="Methe B."/>
            <person name="Sutton G."/>
            <person name="Nelson K.E."/>
        </authorList>
    </citation>
    <scope>NUCLEOTIDE SEQUENCE [LARGE SCALE GENOMIC DNA]</scope>
    <source>
        <strain evidence="7 8">DNF00450</strain>
    </source>
</reference>
<keyword evidence="2 4" id="KW-0238">DNA-binding</keyword>
<name>A0A095Y1T3_9CORY</name>
<dbReference type="InterPro" id="IPR001647">
    <property type="entry name" value="HTH_TetR"/>
</dbReference>